<evidence type="ECO:0000313" key="3">
    <source>
        <dbReference type="EMBL" id="GAA4467689.1"/>
    </source>
</evidence>
<dbReference type="CDD" id="cd02440">
    <property type="entry name" value="AdoMet_MTases"/>
    <property type="match status" value="1"/>
</dbReference>
<sequence>MQTLTVTAEKEATALVQYFMQKGGPEPQEYATMNELIDALTDDPVLRAALEASHPFSEGFLQHTMQGHCMRWPYGYAGDFSIIDKIYTYHLSDHPLYRKWDEFLQQHPATQAVRNRKEYFKQTILSRLRTTNQQPLNLLDLASGPARDLLEVYNRIDPAQLQTTCVDMDANAIQYAGRLTADYAEHITFVEKNIFRYQPAQPYDIIWSAGLFDYFDDAVFARILNRFRGWLKPGGEIIIGNFSLQNPTRNYMETLNNWFLHHRSEEQLMALAQQAGFQPRQVFIGREPEGINLFMHMRAGNQ</sequence>
<dbReference type="EMBL" id="BAABHD010000082">
    <property type="protein sequence ID" value="GAA4467689.1"/>
    <property type="molecule type" value="Genomic_DNA"/>
</dbReference>
<comment type="caution">
    <text evidence="3">The sequence shown here is derived from an EMBL/GenBank/DDBJ whole genome shotgun (WGS) entry which is preliminary data.</text>
</comment>
<evidence type="ECO:0000256" key="1">
    <source>
        <dbReference type="ARBA" id="ARBA00022679"/>
    </source>
</evidence>
<evidence type="ECO:0000259" key="2">
    <source>
        <dbReference type="Pfam" id="PF13649"/>
    </source>
</evidence>
<reference evidence="4" key="1">
    <citation type="journal article" date="2019" name="Int. J. Syst. Evol. Microbiol.">
        <title>The Global Catalogue of Microorganisms (GCM) 10K type strain sequencing project: providing services to taxonomists for standard genome sequencing and annotation.</title>
        <authorList>
            <consortium name="The Broad Institute Genomics Platform"/>
            <consortium name="The Broad Institute Genome Sequencing Center for Infectious Disease"/>
            <person name="Wu L."/>
            <person name="Ma J."/>
        </authorList>
    </citation>
    <scope>NUCLEOTIDE SEQUENCE [LARGE SCALE GENOMIC DNA]</scope>
    <source>
        <strain evidence="4">JCM 17927</strain>
    </source>
</reference>
<gene>
    <name evidence="3" type="ORF">GCM10023189_51790</name>
</gene>
<dbReference type="Pfam" id="PF13649">
    <property type="entry name" value="Methyltransf_25"/>
    <property type="match status" value="1"/>
</dbReference>
<accession>A0ABP8NK48</accession>
<feature type="domain" description="Methyltransferase" evidence="2">
    <location>
        <begin position="139"/>
        <end position="235"/>
    </location>
</feature>
<evidence type="ECO:0000313" key="4">
    <source>
        <dbReference type="Proteomes" id="UP001501175"/>
    </source>
</evidence>
<dbReference type="InterPro" id="IPR041698">
    <property type="entry name" value="Methyltransf_25"/>
</dbReference>
<dbReference type="SUPFAM" id="SSF53335">
    <property type="entry name" value="S-adenosyl-L-methionine-dependent methyltransferases"/>
    <property type="match status" value="1"/>
</dbReference>
<protein>
    <recommendedName>
        <fullName evidence="2">Methyltransferase domain-containing protein</fullName>
    </recommendedName>
</protein>
<dbReference type="Gene3D" id="3.40.50.150">
    <property type="entry name" value="Vaccinia Virus protein VP39"/>
    <property type="match status" value="1"/>
</dbReference>
<proteinExistence type="predicted"/>
<dbReference type="RefSeq" id="WP_345248577.1">
    <property type="nucleotide sequence ID" value="NZ_BAABHD010000082.1"/>
</dbReference>
<organism evidence="3 4">
    <name type="scientific">Nibrella saemangeumensis</name>
    <dbReference type="NCBI Taxonomy" id="1084526"/>
    <lineage>
        <taxon>Bacteria</taxon>
        <taxon>Pseudomonadati</taxon>
        <taxon>Bacteroidota</taxon>
        <taxon>Cytophagia</taxon>
        <taxon>Cytophagales</taxon>
        <taxon>Spirosomataceae</taxon>
        <taxon>Nibrella</taxon>
    </lineage>
</organism>
<keyword evidence="1" id="KW-0808">Transferase</keyword>
<keyword evidence="4" id="KW-1185">Reference proteome</keyword>
<dbReference type="PANTHER" id="PTHR43861">
    <property type="entry name" value="TRANS-ACONITATE 2-METHYLTRANSFERASE-RELATED"/>
    <property type="match status" value="1"/>
</dbReference>
<dbReference type="InterPro" id="IPR029063">
    <property type="entry name" value="SAM-dependent_MTases_sf"/>
</dbReference>
<dbReference type="PANTHER" id="PTHR43861:SF3">
    <property type="entry name" value="PUTATIVE (AFU_ORTHOLOGUE AFUA_2G14390)-RELATED"/>
    <property type="match status" value="1"/>
</dbReference>
<name>A0ABP8NK48_9BACT</name>
<dbReference type="Proteomes" id="UP001501175">
    <property type="component" value="Unassembled WGS sequence"/>
</dbReference>